<dbReference type="EMBL" id="LGKG01000090">
    <property type="protein sequence ID" value="KPC64493.1"/>
    <property type="molecule type" value="Genomic_DNA"/>
</dbReference>
<proteinExistence type="predicted"/>
<dbReference type="InterPro" id="IPR025851">
    <property type="entry name" value="SUKH-4"/>
</dbReference>
<protein>
    <recommendedName>
        <fullName evidence="3">SUKH-4 immunity protein of toxin-antitoxin system</fullName>
    </recommendedName>
</protein>
<dbReference type="AlphaFoldDB" id="A0A0N0Y017"/>
<evidence type="ECO:0000313" key="1">
    <source>
        <dbReference type="EMBL" id="KPC64493.1"/>
    </source>
</evidence>
<organism evidence="1 2">
    <name type="scientific">Streptomyces chattanoogensis</name>
    <dbReference type="NCBI Taxonomy" id="66876"/>
    <lineage>
        <taxon>Bacteria</taxon>
        <taxon>Bacillati</taxon>
        <taxon>Actinomycetota</taxon>
        <taxon>Actinomycetes</taxon>
        <taxon>Kitasatosporales</taxon>
        <taxon>Streptomycetaceae</taxon>
        <taxon>Streptomyces</taxon>
    </lineage>
</organism>
<keyword evidence="2" id="KW-1185">Reference proteome</keyword>
<dbReference type="PATRIC" id="fig|66876.3.peg.2493"/>
<dbReference type="RefSeq" id="WP_053923547.1">
    <property type="nucleotide sequence ID" value="NZ_LGKG01000090.1"/>
</dbReference>
<dbReference type="Proteomes" id="UP000037982">
    <property type="component" value="Unassembled WGS sequence"/>
</dbReference>
<accession>A0A0N0Y017</accession>
<reference evidence="2" key="1">
    <citation type="submission" date="2015-07" db="EMBL/GenBank/DDBJ databases">
        <authorList>
            <person name="Ju K.-S."/>
            <person name="Doroghazi J.R."/>
            <person name="Metcalf W.W."/>
        </authorList>
    </citation>
    <scope>NUCLEOTIDE SEQUENCE [LARGE SCALE GENOMIC DNA]</scope>
    <source>
        <strain evidence="2">NRRL ISP-5002</strain>
    </source>
</reference>
<dbReference type="Pfam" id="PF14435">
    <property type="entry name" value="SUKH-4"/>
    <property type="match status" value="1"/>
</dbReference>
<name>A0A0N0Y017_9ACTN</name>
<comment type="caution">
    <text evidence="1">The sequence shown here is derived from an EMBL/GenBank/DDBJ whole genome shotgun (WGS) entry which is preliminary data.</text>
</comment>
<gene>
    <name evidence="1" type="ORF">ADL29_11420</name>
</gene>
<sequence>MPEPTADTPGIPEEEVAGRVGAWWREGGNGGQVAFLVPADGHDTSAVMRDIHEHVPGSVVVDATGLTAEQVMQQALTALGVDLSADKRDDWRFALGSWPEERLLLVVNAHRAGPTRRSYEPERLVTRTLPWLARGKLAVVVQVVPELLPARVDPRAVFRLSAAAVEPLPAVTESVAVRALALAEPRFVPIPVWAQLVTALTGEAASEDELAEFAREGSGILRLGPLGVSFVDEGLAETLRREIESADLSRVNGQLVAWLMRSAPGFHHPEGWAKRGAVGLYAATGLAMHAVQAGTYDEVLRDGRAIANLPQTALMDAARSMTFLIPGNTAAADAIHLWGWGVTPRHQTEWASWLHLMALSRDDLEFASAVASSCVTLPWQVKWAHWRPPGGYHAHYLRAGRFAALAEVRWQGRPAIAGLQQRTVDGAQQPYVSIWDAETGNRVAGPWENDEIPQEHRADLTWPASPTDGSASPALARELFGSSSPRRSKQAFVLPCAPLAVGDVVVFGGDLGLIAIRPADGVDVSDFGARQQPLSWDYTDAGASSPSDVPDPSPEDVITLFGEDAIYPIEVEDFPDRLTHAATRELLLEFGLPHMNEGAMGLFPYGNWEMGILDELPSWPEGIEPVPETGPFFQIGTWMGGKLVIDGPTGHVLRVPTKPGQDHLAGLPAAHSLEDFLTMVALWVTGLRTRSILPPAHSERGQITSWVLGALAEVDETGSEQPAWSYVLHNE</sequence>
<evidence type="ECO:0008006" key="3">
    <source>
        <dbReference type="Google" id="ProtNLM"/>
    </source>
</evidence>
<evidence type="ECO:0000313" key="2">
    <source>
        <dbReference type="Proteomes" id="UP000037982"/>
    </source>
</evidence>